<gene>
    <name evidence="2" type="ORF">K040078D81_52660</name>
</gene>
<dbReference type="RefSeq" id="WP_302417099.1">
    <property type="nucleotide sequence ID" value="NZ_BAABYW010000002.1"/>
</dbReference>
<organism evidence="2 3">
    <name type="scientific">Blautia hominis</name>
    <dbReference type="NCBI Taxonomy" id="2025493"/>
    <lineage>
        <taxon>Bacteria</taxon>
        <taxon>Bacillati</taxon>
        <taxon>Bacillota</taxon>
        <taxon>Clostridia</taxon>
        <taxon>Lachnospirales</taxon>
        <taxon>Lachnospiraceae</taxon>
        <taxon>Blautia</taxon>
    </lineage>
</organism>
<evidence type="ECO:0000313" key="2">
    <source>
        <dbReference type="EMBL" id="GAA6411149.1"/>
    </source>
</evidence>
<evidence type="ECO:0008006" key="4">
    <source>
        <dbReference type="Google" id="ProtNLM"/>
    </source>
</evidence>
<evidence type="ECO:0000313" key="3">
    <source>
        <dbReference type="Proteomes" id="UP001600943"/>
    </source>
</evidence>
<dbReference type="Proteomes" id="UP001600943">
    <property type="component" value="Unassembled WGS sequence"/>
</dbReference>
<keyword evidence="1" id="KW-1133">Transmembrane helix</keyword>
<protein>
    <recommendedName>
        <fullName evidence="4">tRNA (Uracil-5-)-methyltransferase</fullName>
    </recommendedName>
</protein>
<sequence>MQNRGNTKKAVFAAVGIGLAVILALSFLLFHGKDAPDNGNGRGLVVSADASDWDKNLEDRSGEASGIKIPGYGELTIGKDAGEFQMSLVNPEGNPCYFKYTLEIPETSEVLYDSDLIEPGKAITKFAVENLPEKGDYDLYINISTYSLDDSLESMNGAQVKTILHVV</sequence>
<proteinExistence type="predicted"/>
<evidence type="ECO:0000256" key="1">
    <source>
        <dbReference type="SAM" id="Phobius"/>
    </source>
</evidence>
<name>A0ABQ0BI67_9FIRM</name>
<keyword evidence="1" id="KW-0812">Transmembrane</keyword>
<comment type="caution">
    <text evidence="2">The sequence shown here is derived from an EMBL/GenBank/DDBJ whole genome shotgun (WGS) entry which is preliminary data.</text>
</comment>
<dbReference type="EMBL" id="BAABYW010000002">
    <property type="protein sequence ID" value="GAA6411149.1"/>
    <property type="molecule type" value="Genomic_DNA"/>
</dbReference>
<keyword evidence="3" id="KW-1185">Reference proteome</keyword>
<feature type="transmembrane region" description="Helical" evidence="1">
    <location>
        <begin position="12"/>
        <end position="30"/>
    </location>
</feature>
<accession>A0ABQ0BI67</accession>
<keyword evidence="1" id="KW-0472">Membrane</keyword>
<reference evidence="2 3" key="1">
    <citation type="submission" date="2024-04" db="EMBL/GenBank/DDBJ databases">
        <title>Defined microbial consortia suppress multidrug-resistant proinflammatory Enterobacteriaceae via ecological control.</title>
        <authorList>
            <person name="Furuichi M."/>
            <person name="Kawaguchi T."/>
            <person name="Pust M."/>
            <person name="Yasuma K."/>
            <person name="Plichta D."/>
            <person name="Hasegawa N."/>
            <person name="Ohya T."/>
            <person name="Bhattarai S."/>
            <person name="Sasajima S."/>
            <person name="Aoto Y."/>
            <person name="Tuganbaev T."/>
            <person name="Yaginuma M."/>
            <person name="Ueda M."/>
            <person name="Okahashi N."/>
            <person name="Amafuji K."/>
            <person name="Kiridooshi Y."/>
            <person name="Sugita K."/>
            <person name="Strazar M."/>
            <person name="Skelly A."/>
            <person name="Suda W."/>
            <person name="Hattori M."/>
            <person name="Nakamoto N."/>
            <person name="Caballero S."/>
            <person name="Norman J."/>
            <person name="Olle B."/>
            <person name="Tanoue T."/>
            <person name="Arita M."/>
            <person name="Bucci V."/>
            <person name="Atarashi K."/>
            <person name="Xavier R."/>
            <person name="Honda K."/>
        </authorList>
    </citation>
    <scope>NUCLEOTIDE SEQUENCE [LARGE SCALE GENOMIC DNA]</scope>
    <source>
        <strain evidence="3">k04-0078-D8-1</strain>
    </source>
</reference>